<dbReference type="PATRIC" id="fig|176090.4.peg.1004"/>
<accession>A0A0A0DGG6</accession>
<organism evidence="1 2">
    <name type="scientific">Streptococcus sinensis</name>
    <dbReference type="NCBI Taxonomy" id="176090"/>
    <lineage>
        <taxon>Bacteria</taxon>
        <taxon>Bacillati</taxon>
        <taxon>Bacillota</taxon>
        <taxon>Bacilli</taxon>
        <taxon>Lactobacillales</taxon>
        <taxon>Streptococcaceae</taxon>
        <taxon>Streptococcus</taxon>
    </lineage>
</organism>
<dbReference type="Proteomes" id="UP000030019">
    <property type="component" value="Unassembled WGS sequence"/>
</dbReference>
<reference evidence="1 2" key="1">
    <citation type="submission" date="2014-06" db="EMBL/GenBank/DDBJ databases">
        <authorList>
            <person name="Teng J.L."/>
            <person name="Huang Y."/>
            <person name="Tse H."/>
            <person name="Lau S.K."/>
            <person name="Woo P.C."/>
        </authorList>
    </citation>
    <scope>NUCLEOTIDE SEQUENCE [LARGE SCALE GENOMIC DNA]</scope>
    <source>
        <strain evidence="1 2">HKU4</strain>
    </source>
</reference>
<dbReference type="InterPro" id="IPR023366">
    <property type="entry name" value="ATP_synth_asu-like_sf"/>
</dbReference>
<proteinExistence type="predicted"/>
<name>A0A0A0DGG6_9STRE</name>
<evidence type="ECO:0000313" key="2">
    <source>
        <dbReference type="Proteomes" id="UP000030019"/>
    </source>
</evidence>
<comment type="caution">
    <text evidence="1">The sequence shown here is derived from an EMBL/GenBank/DDBJ whole genome shotgun (WGS) entry which is preliminary data.</text>
</comment>
<protein>
    <submittedName>
        <fullName evidence="1">Uncharacterized protein</fullName>
    </submittedName>
</protein>
<gene>
    <name evidence="1" type="ORF">SSIN_1036</name>
</gene>
<evidence type="ECO:0000313" key="1">
    <source>
        <dbReference type="EMBL" id="KGM37170.1"/>
    </source>
</evidence>
<dbReference type="STRING" id="176090.SSIN_1036"/>
<dbReference type="EMBL" id="JPEN01000063">
    <property type="protein sequence ID" value="KGM37170.1"/>
    <property type="molecule type" value="Genomic_DNA"/>
</dbReference>
<sequence length="44" mass="4846">MNQGKIINIFGSLVAASRMQEANIQDVSWSGDLAPIGEIEKTRR</sequence>
<dbReference type="AlphaFoldDB" id="A0A0A0DGG6"/>
<keyword evidence="2" id="KW-1185">Reference proteome</keyword>
<dbReference type="Gene3D" id="2.40.30.20">
    <property type="match status" value="1"/>
</dbReference>